<dbReference type="PROSITE" id="PS51724">
    <property type="entry name" value="SPOR"/>
    <property type="match status" value="1"/>
</dbReference>
<dbReference type="Gene3D" id="3.30.70.1070">
    <property type="entry name" value="Sporulation related repeat"/>
    <property type="match status" value="1"/>
</dbReference>
<dbReference type="EMBL" id="FOVJ01000002">
    <property type="protein sequence ID" value="SFN68741.1"/>
    <property type="molecule type" value="Genomic_DNA"/>
</dbReference>
<organism evidence="2 3">
    <name type="scientific">Nitrosospira briensis</name>
    <dbReference type="NCBI Taxonomy" id="35799"/>
    <lineage>
        <taxon>Bacteria</taxon>
        <taxon>Pseudomonadati</taxon>
        <taxon>Pseudomonadota</taxon>
        <taxon>Betaproteobacteria</taxon>
        <taxon>Nitrosomonadales</taxon>
        <taxon>Nitrosomonadaceae</taxon>
        <taxon>Nitrosospira</taxon>
    </lineage>
</organism>
<feature type="domain" description="SPOR" evidence="1">
    <location>
        <begin position="86"/>
        <end position="164"/>
    </location>
</feature>
<evidence type="ECO:0000259" key="1">
    <source>
        <dbReference type="PROSITE" id="PS51724"/>
    </source>
</evidence>
<dbReference type="AlphaFoldDB" id="A0A1I5B298"/>
<evidence type="ECO:0000313" key="3">
    <source>
        <dbReference type="Proteomes" id="UP000183107"/>
    </source>
</evidence>
<keyword evidence="3" id="KW-1185">Reference proteome</keyword>
<dbReference type="InterPro" id="IPR007730">
    <property type="entry name" value="SPOR-like_dom"/>
</dbReference>
<dbReference type="GO" id="GO:0042834">
    <property type="term" value="F:peptidoglycan binding"/>
    <property type="evidence" value="ECO:0007669"/>
    <property type="project" value="InterPro"/>
</dbReference>
<accession>A0A1I5B298</accession>
<dbReference type="OrthoDB" id="5298866at2"/>
<name>A0A1I5B298_9PROT</name>
<dbReference type="RefSeq" id="WP_074796409.1">
    <property type="nucleotide sequence ID" value="NZ_FOVJ01000002.1"/>
</dbReference>
<evidence type="ECO:0000313" key="2">
    <source>
        <dbReference type="EMBL" id="SFN68741.1"/>
    </source>
</evidence>
<gene>
    <name evidence="2" type="ORF">SAMN05216386_1630</name>
</gene>
<proteinExistence type="predicted"/>
<reference evidence="3" key="1">
    <citation type="submission" date="2016-10" db="EMBL/GenBank/DDBJ databases">
        <authorList>
            <person name="Varghese N."/>
        </authorList>
    </citation>
    <scope>NUCLEOTIDE SEQUENCE [LARGE SCALE GENOMIC DNA]</scope>
    <source>
        <strain evidence="3">Nsp8</strain>
    </source>
</reference>
<protein>
    <submittedName>
        <fullName evidence="2">Sporulation related domain-containing protein</fullName>
    </submittedName>
</protein>
<dbReference type="InterPro" id="IPR036680">
    <property type="entry name" value="SPOR-like_sf"/>
</dbReference>
<dbReference type="Proteomes" id="UP000183107">
    <property type="component" value="Unassembled WGS sequence"/>
</dbReference>
<dbReference type="Pfam" id="PF05036">
    <property type="entry name" value="SPOR"/>
    <property type="match status" value="1"/>
</dbReference>
<sequence length="202" mass="22688">MRTLFFLLLFINLAFAVYIQLEPVARSGPQPAPEFRPEKIKPLPAIAAQATTTCLEWGRFVEADLERVEAAIAKHGLSEQVSRQDIGKAPVYWIHIPPLRSRQHAERKMGELKRLGVTTYTLVQDDSKWNNAISMGFFENIEDAQAFMAALRSKGVRSAIIGARNLEQVKFVAREPSESVTGKMTELKQEFPGSELKTTKCN</sequence>